<evidence type="ECO:0000256" key="2">
    <source>
        <dbReference type="ARBA" id="ARBA00022679"/>
    </source>
</evidence>
<dbReference type="PANTHER" id="PTHR46098">
    <property type="entry name" value="TRNA (CYTOSINE(38)-C(5))-METHYLTRANSFERASE"/>
    <property type="match status" value="1"/>
</dbReference>
<evidence type="ECO:0000256" key="1">
    <source>
        <dbReference type="ARBA" id="ARBA00022603"/>
    </source>
</evidence>
<dbReference type="AlphaFoldDB" id="A0A0F9TA33"/>
<keyword evidence="1" id="KW-0489">Methyltransferase</keyword>
<accession>A0A0F9TA33</accession>
<dbReference type="Pfam" id="PF00145">
    <property type="entry name" value="DNA_methylase"/>
    <property type="match status" value="1"/>
</dbReference>
<proteinExistence type="predicted"/>
<evidence type="ECO:0008006" key="6">
    <source>
        <dbReference type="Google" id="ProtNLM"/>
    </source>
</evidence>
<gene>
    <name evidence="5" type="ORF">LCGC14_0353320</name>
</gene>
<sequence length="358" mass="38928">MFEIADIGLYEMDNEGQMNVATRTVNCLSLCSGIGGLELGLSLVVPGFRVVCHVEREASVAALLVARMEDKSMDDAPIWDDLTTFDGAAWRGTVDIVAAGFPCQPWSTAGKRKGTEDERWIWSDIIRIIREVRPGVVFLENVPGLLVHAGLGGVLGELAEAGFDAEWGCFTAAEVGASHRRERVFILGNTASSEQWIQRECQGESPIEARRSGGDVADTEYGRRGSREANPRRQEGHTSRNNGEPVADTECEGVSRRGVAGDMDGEALGFEREASQRERSRNAALDCSLAFPPHPNDLEGWARVLAEMPSLEPAVCRMADGTPNRVDRLRALGNAVVPLEAAHAFVSLTQRVTLPMQL</sequence>
<feature type="compositionally biased region" description="Basic and acidic residues" evidence="4">
    <location>
        <begin position="220"/>
        <end position="238"/>
    </location>
</feature>
<dbReference type="InterPro" id="IPR001525">
    <property type="entry name" value="C5_MeTfrase"/>
</dbReference>
<evidence type="ECO:0000256" key="4">
    <source>
        <dbReference type="SAM" id="MobiDB-lite"/>
    </source>
</evidence>
<dbReference type="PANTHER" id="PTHR46098:SF1">
    <property type="entry name" value="TRNA (CYTOSINE(38)-C(5))-METHYLTRANSFERASE"/>
    <property type="match status" value="1"/>
</dbReference>
<dbReference type="InterPro" id="IPR050750">
    <property type="entry name" value="C5-MTase"/>
</dbReference>
<feature type="region of interest" description="Disordered" evidence="4">
    <location>
        <begin position="199"/>
        <end position="264"/>
    </location>
</feature>
<reference evidence="5" key="1">
    <citation type="journal article" date="2015" name="Nature">
        <title>Complex archaea that bridge the gap between prokaryotes and eukaryotes.</title>
        <authorList>
            <person name="Spang A."/>
            <person name="Saw J.H."/>
            <person name="Jorgensen S.L."/>
            <person name="Zaremba-Niedzwiedzka K."/>
            <person name="Martijn J."/>
            <person name="Lind A.E."/>
            <person name="van Eijk R."/>
            <person name="Schleper C."/>
            <person name="Guy L."/>
            <person name="Ettema T.J."/>
        </authorList>
    </citation>
    <scope>NUCLEOTIDE SEQUENCE</scope>
</reference>
<keyword evidence="2" id="KW-0808">Transferase</keyword>
<dbReference type="EMBL" id="LAZR01000268">
    <property type="protein sequence ID" value="KKN78105.1"/>
    <property type="molecule type" value="Genomic_DNA"/>
</dbReference>
<dbReference type="Gene3D" id="3.40.50.150">
    <property type="entry name" value="Vaccinia Virus protein VP39"/>
    <property type="match status" value="1"/>
</dbReference>
<dbReference type="SUPFAM" id="SSF53335">
    <property type="entry name" value="S-adenosyl-L-methionine-dependent methyltransferases"/>
    <property type="match status" value="1"/>
</dbReference>
<protein>
    <recommendedName>
        <fullName evidence="6">DNA (cytosine-5-)-methyltransferase</fullName>
    </recommendedName>
</protein>
<dbReference type="GO" id="GO:0032259">
    <property type="term" value="P:methylation"/>
    <property type="evidence" value="ECO:0007669"/>
    <property type="project" value="UniProtKB-KW"/>
</dbReference>
<organism evidence="5">
    <name type="scientific">marine sediment metagenome</name>
    <dbReference type="NCBI Taxonomy" id="412755"/>
    <lineage>
        <taxon>unclassified sequences</taxon>
        <taxon>metagenomes</taxon>
        <taxon>ecological metagenomes</taxon>
    </lineage>
</organism>
<comment type="caution">
    <text evidence="5">The sequence shown here is derived from an EMBL/GenBank/DDBJ whole genome shotgun (WGS) entry which is preliminary data.</text>
</comment>
<name>A0A0F9TA33_9ZZZZ</name>
<dbReference type="InterPro" id="IPR029063">
    <property type="entry name" value="SAM-dependent_MTases_sf"/>
</dbReference>
<dbReference type="PROSITE" id="PS51679">
    <property type="entry name" value="SAM_MT_C5"/>
    <property type="match status" value="1"/>
</dbReference>
<dbReference type="InterPro" id="IPR018117">
    <property type="entry name" value="C5_DNA_meth_AS"/>
</dbReference>
<dbReference type="PRINTS" id="PR00105">
    <property type="entry name" value="C5METTRFRASE"/>
</dbReference>
<keyword evidence="3" id="KW-0949">S-adenosyl-L-methionine</keyword>
<dbReference type="GO" id="GO:0008168">
    <property type="term" value="F:methyltransferase activity"/>
    <property type="evidence" value="ECO:0007669"/>
    <property type="project" value="UniProtKB-KW"/>
</dbReference>
<dbReference type="PROSITE" id="PS00094">
    <property type="entry name" value="C5_MTASE_1"/>
    <property type="match status" value="1"/>
</dbReference>
<evidence type="ECO:0000313" key="5">
    <source>
        <dbReference type="EMBL" id="KKN78105.1"/>
    </source>
</evidence>
<evidence type="ECO:0000256" key="3">
    <source>
        <dbReference type="ARBA" id="ARBA00022691"/>
    </source>
</evidence>